<dbReference type="InterPro" id="IPR047127">
    <property type="entry name" value="MutT-like"/>
</dbReference>
<keyword evidence="4" id="KW-0460">Magnesium</keyword>
<dbReference type="PANTHER" id="PTHR47707">
    <property type="entry name" value="8-OXO-DGTP DIPHOSPHATASE"/>
    <property type="match status" value="1"/>
</dbReference>
<keyword evidence="3 6" id="KW-0378">Hydrolase</keyword>
<dbReference type="InterPro" id="IPR020084">
    <property type="entry name" value="NUDIX_hydrolase_CS"/>
</dbReference>
<dbReference type="GO" id="GO:0044715">
    <property type="term" value="F:8-oxo-dGDP phosphatase activity"/>
    <property type="evidence" value="ECO:0007669"/>
    <property type="project" value="TreeGrafter"/>
</dbReference>
<dbReference type="Pfam" id="PF00293">
    <property type="entry name" value="NUDIX"/>
    <property type="match status" value="1"/>
</dbReference>
<dbReference type="EC" id="3.6.1.-" evidence="6"/>
<evidence type="ECO:0000256" key="3">
    <source>
        <dbReference type="ARBA" id="ARBA00022801"/>
    </source>
</evidence>
<dbReference type="Gene3D" id="3.20.20.70">
    <property type="entry name" value="Aldolase class I"/>
    <property type="match status" value="1"/>
</dbReference>
<evidence type="ECO:0000256" key="4">
    <source>
        <dbReference type="ARBA" id="ARBA00022842"/>
    </source>
</evidence>
<feature type="domain" description="Nudix hydrolase" evidence="5">
    <location>
        <begin position="1"/>
        <end position="128"/>
    </location>
</feature>
<comment type="cofactor">
    <cofactor evidence="1">
        <name>Mg(2+)</name>
        <dbReference type="ChEBI" id="CHEBI:18420"/>
    </cofactor>
</comment>
<dbReference type="Pfam" id="PF02581">
    <property type="entry name" value="TMP-TENI"/>
    <property type="match status" value="1"/>
</dbReference>
<evidence type="ECO:0000256" key="2">
    <source>
        <dbReference type="ARBA" id="ARBA00005582"/>
    </source>
</evidence>
<gene>
    <name evidence="6" type="ORF">MNB_SUP05-5-570</name>
</gene>
<organism evidence="6">
    <name type="scientific">hydrothermal vent metagenome</name>
    <dbReference type="NCBI Taxonomy" id="652676"/>
    <lineage>
        <taxon>unclassified sequences</taxon>
        <taxon>metagenomes</taxon>
        <taxon>ecological metagenomes</taxon>
    </lineage>
</organism>
<sequence>MLVQSVVVAIFQDGNKILLAQRKKNTFMSGFWELSGGKVEEGEKKVDALIREIKEELGVEILESQFFTKFTQQYKDRKINLFFYKIKKYQGIPEGLEGQEIKWVIKDEVDNFKLLPTMNKLLKILNLPDTLWITPEEITLIEIKQKLKQGIKLVQLRSKKTFTKKEIQQIYELCQKYQAKLMLNTQNMDFSLDCVDGFHLNTKLLFELKKIPSDKLISTVAHNKIELEKAYKLEADFCFISPVLATSSHQTTKPLGWDGAKKLFEISKLPVYFLGGLSNKELSKAKEIGAIGIAGISLL</sequence>
<dbReference type="InterPro" id="IPR015797">
    <property type="entry name" value="NUDIX_hydrolase-like_dom_sf"/>
</dbReference>
<protein>
    <submittedName>
        <fullName evidence="6">Mutator mutT protein (7,8-dihydro-8-oxoguanine-triphosphatase)</fullName>
        <ecNumber evidence="6">3.6.1.-</ecNumber>
    </submittedName>
</protein>
<dbReference type="InterPro" id="IPR013785">
    <property type="entry name" value="Aldolase_TIM"/>
</dbReference>
<dbReference type="GO" id="GO:0009228">
    <property type="term" value="P:thiamine biosynthetic process"/>
    <property type="evidence" value="ECO:0007669"/>
    <property type="project" value="UniProtKB-KW"/>
</dbReference>
<reference evidence="6" key="1">
    <citation type="submission" date="2016-10" db="EMBL/GenBank/DDBJ databases">
        <authorList>
            <person name="de Groot N.N."/>
        </authorList>
    </citation>
    <scope>NUCLEOTIDE SEQUENCE</scope>
</reference>
<name>A0A1W1CJC6_9ZZZZ</name>
<dbReference type="EMBL" id="FPHJ01000049">
    <property type="protein sequence ID" value="SFV65781.1"/>
    <property type="molecule type" value="Genomic_DNA"/>
</dbReference>
<evidence type="ECO:0000313" key="6">
    <source>
        <dbReference type="EMBL" id="SFV65781.1"/>
    </source>
</evidence>
<dbReference type="AlphaFoldDB" id="A0A1W1CJC6"/>
<dbReference type="GO" id="GO:0006281">
    <property type="term" value="P:DNA repair"/>
    <property type="evidence" value="ECO:0007669"/>
    <property type="project" value="InterPro"/>
</dbReference>
<dbReference type="GO" id="GO:0035539">
    <property type="term" value="F:8-oxo-7,8-dihydrodeoxyguanosine triphosphate pyrophosphatase activity"/>
    <property type="evidence" value="ECO:0007669"/>
    <property type="project" value="TreeGrafter"/>
</dbReference>
<dbReference type="SUPFAM" id="SSF51391">
    <property type="entry name" value="Thiamin phosphate synthase"/>
    <property type="match status" value="1"/>
</dbReference>
<dbReference type="PANTHER" id="PTHR47707:SF2">
    <property type="entry name" value="CTP PYROPHOSPHOHYDROLASE"/>
    <property type="match status" value="1"/>
</dbReference>
<dbReference type="GO" id="GO:0044716">
    <property type="term" value="F:8-oxo-GDP phosphatase activity"/>
    <property type="evidence" value="ECO:0007669"/>
    <property type="project" value="TreeGrafter"/>
</dbReference>
<dbReference type="InterPro" id="IPR000086">
    <property type="entry name" value="NUDIX_hydrolase_dom"/>
</dbReference>
<evidence type="ECO:0000259" key="5">
    <source>
        <dbReference type="PROSITE" id="PS51462"/>
    </source>
</evidence>
<proteinExistence type="inferred from homology"/>
<dbReference type="InterPro" id="IPR036206">
    <property type="entry name" value="ThiamineP_synth_sf"/>
</dbReference>
<evidence type="ECO:0000256" key="1">
    <source>
        <dbReference type="ARBA" id="ARBA00001946"/>
    </source>
</evidence>
<dbReference type="NCBIfam" id="NF006530">
    <property type="entry name" value="PRK08999.1"/>
    <property type="match status" value="1"/>
</dbReference>
<dbReference type="PRINTS" id="PR00502">
    <property type="entry name" value="NUDIXFAMILY"/>
</dbReference>
<dbReference type="PROSITE" id="PS51462">
    <property type="entry name" value="NUDIX"/>
    <property type="match status" value="1"/>
</dbReference>
<comment type="similarity">
    <text evidence="2">Belongs to the Nudix hydrolase family.</text>
</comment>
<dbReference type="InterPro" id="IPR022998">
    <property type="entry name" value="ThiamineP_synth_TenI"/>
</dbReference>
<dbReference type="PROSITE" id="PS00893">
    <property type="entry name" value="NUDIX_BOX"/>
    <property type="match status" value="1"/>
</dbReference>
<dbReference type="CDD" id="cd03425">
    <property type="entry name" value="NUDIX_MutT_NudA_like"/>
    <property type="match status" value="1"/>
</dbReference>
<dbReference type="InterPro" id="IPR020476">
    <property type="entry name" value="Nudix_hydrolase"/>
</dbReference>
<dbReference type="Gene3D" id="3.90.79.10">
    <property type="entry name" value="Nucleoside Triphosphate Pyrophosphohydrolase"/>
    <property type="match status" value="1"/>
</dbReference>
<dbReference type="GO" id="GO:0008413">
    <property type="term" value="F:8-oxo-7,8-dihydroguanosine triphosphate pyrophosphatase activity"/>
    <property type="evidence" value="ECO:0007669"/>
    <property type="project" value="TreeGrafter"/>
</dbReference>
<dbReference type="SUPFAM" id="SSF55811">
    <property type="entry name" value="Nudix"/>
    <property type="match status" value="1"/>
</dbReference>
<accession>A0A1W1CJC6</accession>
<dbReference type="CDD" id="cd00564">
    <property type="entry name" value="TMP_TenI"/>
    <property type="match status" value="1"/>
</dbReference>